<reference evidence="5" key="1">
    <citation type="submission" date="2023-06" db="EMBL/GenBank/DDBJ databases">
        <authorList>
            <person name="Noh H."/>
        </authorList>
    </citation>
    <scope>NUCLEOTIDE SEQUENCE</scope>
    <source>
        <strain evidence="5">DUCC20226</strain>
    </source>
</reference>
<dbReference type="Pfam" id="PF01408">
    <property type="entry name" value="GFO_IDH_MocA"/>
    <property type="match status" value="1"/>
</dbReference>
<dbReference type="PANTHER" id="PTHR43708">
    <property type="entry name" value="CONSERVED EXPRESSED OXIDOREDUCTASE (EUROFUNG)"/>
    <property type="match status" value="1"/>
</dbReference>
<dbReference type="PANTHER" id="PTHR43708:SF5">
    <property type="entry name" value="CONSERVED EXPRESSED OXIDOREDUCTASE (EUROFUNG)-RELATED"/>
    <property type="match status" value="1"/>
</dbReference>
<gene>
    <name evidence="5" type="ORF">N8I77_006526</name>
</gene>
<evidence type="ECO:0008006" key="7">
    <source>
        <dbReference type="Google" id="ProtNLM"/>
    </source>
</evidence>
<keyword evidence="2" id="KW-0560">Oxidoreductase</keyword>
<protein>
    <recommendedName>
        <fullName evidence="7">Oxidoreductase</fullName>
    </recommendedName>
</protein>
<dbReference type="Gene3D" id="3.30.360.10">
    <property type="entry name" value="Dihydrodipicolinate Reductase, domain 2"/>
    <property type="match status" value="1"/>
</dbReference>
<dbReference type="GO" id="GO:0000166">
    <property type="term" value="F:nucleotide binding"/>
    <property type="evidence" value="ECO:0007669"/>
    <property type="project" value="InterPro"/>
</dbReference>
<dbReference type="InterPro" id="IPR004104">
    <property type="entry name" value="Gfo/Idh/MocA-like_OxRdtase_C"/>
</dbReference>
<dbReference type="InterPro" id="IPR051317">
    <property type="entry name" value="Gfo/Idh/MocA_oxidoreduct"/>
</dbReference>
<keyword evidence="6" id="KW-1185">Reference proteome</keyword>
<dbReference type="Pfam" id="PF02894">
    <property type="entry name" value="GFO_IDH_MocA_C"/>
    <property type="match status" value="1"/>
</dbReference>
<sequence>MSRKYQVGIIGYGLSAKIFQIPYIQSTPGFELRAIVQRSGSEALRQHPEATIYSSPAEILADERVDIVVVSTPPATHFELVAAALKASKHVVVEKPFCPSSTECDDLIALAKDKGKILTVFQNRRWDADFVTLKRILAENQLGRVVEFESHFDRYDPVVPPRDLVDSPGSGVIYDLGTHLFDQILDIYGPPTGVTGFLGRQRERSDSGGPFDACSVLLQYGSGLLATVKASPMTCDEVQLRFWVRGSKGSYKKYHFDPQEPQLVSGIKPGDPSFGVEQTTQAGLLTVEQDGKLQASTLENDPPPTYGAFYTILLGALEGKNPVPVDAREARNVIRLVELARESSETGKTISIDSNQFLKT</sequence>
<dbReference type="GO" id="GO:0016491">
    <property type="term" value="F:oxidoreductase activity"/>
    <property type="evidence" value="ECO:0007669"/>
    <property type="project" value="UniProtKB-KW"/>
</dbReference>
<evidence type="ECO:0000256" key="2">
    <source>
        <dbReference type="ARBA" id="ARBA00023002"/>
    </source>
</evidence>
<accession>A0AAD9W3W7</accession>
<evidence type="ECO:0000313" key="6">
    <source>
        <dbReference type="Proteomes" id="UP001265746"/>
    </source>
</evidence>
<dbReference type="Proteomes" id="UP001265746">
    <property type="component" value="Unassembled WGS sequence"/>
</dbReference>
<evidence type="ECO:0000259" key="3">
    <source>
        <dbReference type="Pfam" id="PF01408"/>
    </source>
</evidence>
<evidence type="ECO:0000259" key="4">
    <source>
        <dbReference type="Pfam" id="PF02894"/>
    </source>
</evidence>
<evidence type="ECO:0000256" key="1">
    <source>
        <dbReference type="ARBA" id="ARBA00010928"/>
    </source>
</evidence>
<comment type="caution">
    <text evidence="5">The sequence shown here is derived from an EMBL/GenBank/DDBJ whole genome shotgun (WGS) entry which is preliminary data.</text>
</comment>
<proteinExistence type="inferred from homology"/>
<dbReference type="InterPro" id="IPR036291">
    <property type="entry name" value="NAD(P)-bd_dom_sf"/>
</dbReference>
<feature type="domain" description="Gfo/Idh/MocA-like oxidoreductase C-terminal" evidence="4">
    <location>
        <begin position="134"/>
        <end position="351"/>
    </location>
</feature>
<organism evidence="5 6">
    <name type="scientific">Phomopsis amygdali</name>
    <name type="common">Fusicoccum amygdali</name>
    <dbReference type="NCBI Taxonomy" id="1214568"/>
    <lineage>
        <taxon>Eukaryota</taxon>
        <taxon>Fungi</taxon>
        <taxon>Dikarya</taxon>
        <taxon>Ascomycota</taxon>
        <taxon>Pezizomycotina</taxon>
        <taxon>Sordariomycetes</taxon>
        <taxon>Sordariomycetidae</taxon>
        <taxon>Diaporthales</taxon>
        <taxon>Diaporthaceae</taxon>
        <taxon>Diaporthe</taxon>
    </lineage>
</organism>
<dbReference type="EMBL" id="JAUJFL010000003">
    <property type="protein sequence ID" value="KAK2607883.1"/>
    <property type="molecule type" value="Genomic_DNA"/>
</dbReference>
<dbReference type="Gene3D" id="3.40.50.720">
    <property type="entry name" value="NAD(P)-binding Rossmann-like Domain"/>
    <property type="match status" value="1"/>
</dbReference>
<dbReference type="SUPFAM" id="SSF55347">
    <property type="entry name" value="Glyceraldehyde-3-phosphate dehydrogenase-like, C-terminal domain"/>
    <property type="match status" value="1"/>
</dbReference>
<dbReference type="AlphaFoldDB" id="A0AAD9W3W7"/>
<evidence type="ECO:0000313" key="5">
    <source>
        <dbReference type="EMBL" id="KAK2607883.1"/>
    </source>
</evidence>
<name>A0AAD9W3W7_PHOAM</name>
<feature type="domain" description="Gfo/Idh/MocA-like oxidoreductase N-terminal" evidence="3">
    <location>
        <begin position="6"/>
        <end position="120"/>
    </location>
</feature>
<dbReference type="SUPFAM" id="SSF51735">
    <property type="entry name" value="NAD(P)-binding Rossmann-fold domains"/>
    <property type="match status" value="1"/>
</dbReference>
<comment type="similarity">
    <text evidence="1">Belongs to the Gfo/Idh/MocA family.</text>
</comment>
<dbReference type="InterPro" id="IPR000683">
    <property type="entry name" value="Gfo/Idh/MocA-like_OxRdtase_N"/>
</dbReference>